<accession>A0A2T5I5W4</accession>
<evidence type="ECO:0000313" key="2">
    <source>
        <dbReference type="Proteomes" id="UP000244152"/>
    </source>
</evidence>
<sequence>MGEIILQYRADREFHYSGGSPQAKIGKEIAIARLRKDHVSLQTGVTGIHKIKILLEELLFRIIASPSSRARAWSYTEI</sequence>
<protein>
    <submittedName>
        <fullName evidence="1">Uncharacterized protein</fullName>
    </submittedName>
</protein>
<dbReference type="Proteomes" id="UP000244152">
    <property type="component" value="Unassembled WGS sequence"/>
</dbReference>
<dbReference type="EMBL" id="QAOK01000032">
    <property type="protein sequence ID" value="PTQ79202.1"/>
    <property type="molecule type" value="Genomic_DNA"/>
</dbReference>
<reference evidence="1 2" key="1">
    <citation type="submission" date="2018-04" db="EMBL/GenBank/DDBJ databases">
        <title>Active sludge and wastewater microbial communities from Klosterneuburg, Austria.</title>
        <authorList>
            <person name="Wagner M."/>
        </authorList>
    </citation>
    <scope>NUCLEOTIDE SEQUENCE [LARGE SCALE GENOMIC DNA]</scope>
    <source>
        <strain evidence="1 2">Nl12</strain>
    </source>
</reference>
<organism evidence="1 2">
    <name type="scientific">Nitrosospira multiformis</name>
    <dbReference type="NCBI Taxonomy" id="1231"/>
    <lineage>
        <taxon>Bacteria</taxon>
        <taxon>Pseudomonadati</taxon>
        <taxon>Pseudomonadota</taxon>
        <taxon>Betaproteobacteria</taxon>
        <taxon>Nitrosomonadales</taxon>
        <taxon>Nitrosomonadaceae</taxon>
        <taxon>Nitrosospira</taxon>
    </lineage>
</organism>
<dbReference type="AlphaFoldDB" id="A0A2T5I5W4"/>
<gene>
    <name evidence="1" type="ORF">C8R21_13222</name>
</gene>
<evidence type="ECO:0000313" key="1">
    <source>
        <dbReference type="EMBL" id="PTQ79202.1"/>
    </source>
</evidence>
<comment type="caution">
    <text evidence="1">The sequence shown here is derived from an EMBL/GenBank/DDBJ whole genome shotgun (WGS) entry which is preliminary data.</text>
</comment>
<name>A0A2T5I5W4_9PROT</name>
<proteinExistence type="predicted"/>